<dbReference type="Proteomes" id="UP000094741">
    <property type="component" value="Unassembled WGS sequence"/>
</dbReference>
<dbReference type="RefSeq" id="WP_017033351.1">
    <property type="nucleotide sequence ID" value="NZ_AJYQ02000089.1"/>
</dbReference>
<name>A0A1E5BGI2_9VIBR</name>
<comment type="caution">
    <text evidence="1">The sequence shown here is derived from an EMBL/GenBank/DDBJ whole genome shotgun (WGS) entry which is preliminary data.</text>
</comment>
<dbReference type="OrthoDB" id="5820465at2"/>
<dbReference type="EMBL" id="AJYQ02000089">
    <property type="protein sequence ID" value="OEE34565.1"/>
    <property type="molecule type" value="Genomic_DNA"/>
</dbReference>
<accession>A0A1E5BGI2</accession>
<dbReference type="eggNOG" id="ENOG5032ZCT">
    <property type="taxonomic scope" value="Bacteria"/>
</dbReference>
<protein>
    <submittedName>
        <fullName evidence="1">DUF2960 domain-containing protein</fullName>
    </submittedName>
</protein>
<reference evidence="1 2" key="1">
    <citation type="journal article" date="2012" name="Science">
        <title>Ecological populations of bacteria act as socially cohesive units of antibiotic production and resistance.</title>
        <authorList>
            <person name="Cordero O.X."/>
            <person name="Wildschutte H."/>
            <person name="Kirkup B."/>
            <person name="Proehl S."/>
            <person name="Ngo L."/>
            <person name="Hussain F."/>
            <person name="Le Roux F."/>
            <person name="Mincer T."/>
            <person name="Polz M.F."/>
        </authorList>
    </citation>
    <scope>NUCLEOTIDE SEQUENCE [LARGE SCALE GENOMIC DNA]</scope>
    <source>
        <strain evidence="1 2">ZF-129</strain>
    </source>
</reference>
<dbReference type="AlphaFoldDB" id="A0A1E5BGI2"/>
<dbReference type="STRING" id="1187848.A1QO_06940"/>
<dbReference type="InterPro" id="IPR021343">
    <property type="entry name" value="DUF2960"/>
</dbReference>
<dbReference type="Pfam" id="PF11173">
    <property type="entry name" value="DUF2960"/>
    <property type="match status" value="1"/>
</dbReference>
<sequence>MARTILYTYKSEAKELVFSYEKHRNIHEAVAEAEGIDLSGYLKMEQQIEAVSDTKAVRNYRDNHFARLGFGKITLKQKENLGVGEKEVGEKGVGKK</sequence>
<gene>
    <name evidence="1" type="ORF">A1QO_06940</name>
</gene>
<evidence type="ECO:0000313" key="2">
    <source>
        <dbReference type="Proteomes" id="UP000094741"/>
    </source>
</evidence>
<organism evidence="1 2">
    <name type="scientific">Vibrio genomosp. F10 str. ZF-129</name>
    <dbReference type="NCBI Taxonomy" id="1187848"/>
    <lineage>
        <taxon>Bacteria</taxon>
        <taxon>Pseudomonadati</taxon>
        <taxon>Pseudomonadota</taxon>
        <taxon>Gammaproteobacteria</taxon>
        <taxon>Vibrionales</taxon>
        <taxon>Vibrionaceae</taxon>
        <taxon>Vibrio</taxon>
    </lineage>
</organism>
<evidence type="ECO:0000313" key="1">
    <source>
        <dbReference type="EMBL" id="OEE34565.1"/>
    </source>
</evidence>
<proteinExistence type="predicted"/>